<gene>
    <name evidence="4" type="ORF">DVA86_31065</name>
</gene>
<dbReference type="PROSITE" id="PS50935">
    <property type="entry name" value="SSB"/>
    <property type="match status" value="1"/>
</dbReference>
<keyword evidence="1 2" id="KW-0238">DNA-binding</keyword>
<dbReference type="Gene3D" id="2.40.50.140">
    <property type="entry name" value="Nucleic acid-binding proteins"/>
    <property type="match status" value="1"/>
</dbReference>
<evidence type="ECO:0000256" key="1">
    <source>
        <dbReference type="ARBA" id="ARBA00023125"/>
    </source>
</evidence>
<dbReference type="AlphaFoldDB" id="A0A345XXK1"/>
<dbReference type="InterPro" id="IPR012340">
    <property type="entry name" value="NA-bd_OB-fold"/>
</dbReference>
<protein>
    <submittedName>
        <fullName evidence="4">Single-stranded DNA-binding protein</fullName>
    </submittedName>
</protein>
<keyword evidence="5" id="KW-1185">Reference proteome</keyword>
<dbReference type="RefSeq" id="WP_208883273.1">
    <property type="nucleotide sequence ID" value="NZ_CP031320.1"/>
</dbReference>
<evidence type="ECO:0000256" key="2">
    <source>
        <dbReference type="PROSITE-ProRule" id="PRU00252"/>
    </source>
</evidence>
<feature type="compositionally biased region" description="Low complexity" evidence="3">
    <location>
        <begin position="136"/>
        <end position="154"/>
    </location>
</feature>
<dbReference type="GO" id="GO:0003697">
    <property type="term" value="F:single-stranded DNA binding"/>
    <property type="evidence" value="ECO:0007669"/>
    <property type="project" value="InterPro"/>
</dbReference>
<dbReference type="InterPro" id="IPR000424">
    <property type="entry name" value="Primosome_PriB/ssb"/>
</dbReference>
<feature type="region of interest" description="Disordered" evidence="3">
    <location>
        <begin position="124"/>
        <end position="223"/>
    </location>
</feature>
<dbReference type="Pfam" id="PF00436">
    <property type="entry name" value="SSB"/>
    <property type="match status" value="1"/>
</dbReference>
<evidence type="ECO:0000256" key="3">
    <source>
        <dbReference type="SAM" id="MobiDB-lite"/>
    </source>
</evidence>
<accession>A0A345XXK1</accession>
<proteinExistence type="predicted"/>
<organism evidence="4 5">
    <name type="scientific">Streptomyces armeniacus</name>
    <dbReference type="NCBI Taxonomy" id="83291"/>
    <lineage>
        <taxon>Bacteria</taxon>
        <taxon>Bacillati</taxon>
        <taxon>Actinomycetota</taxon>
        <taxon>Actinomycetes</taxon>
        <taxon>Kitasatosporales</taxon>
        <taxon>Streptomycetaceae</taxon>
        <taxon>Streptomyces</taxon>
    </lineage>
</organism>
<reference evidence="4 5" key="1">
    <citation type="submission" date="2018-07" db="EMBL/GenBank/DDBJ databases">
        <title>Draft genome of the type strain Streptomyces armeniacus ATCC 15676.</title>
        <authorList>
            <person name="Labana P."/>
            <person name="Gosse J.T."/>
            <person name="Boddy C.N."/>
        </authorList>
    </citation>
    <scope>NUCLEOTIDE SEQUENCE [LARGE SCALE GENOMIC DNA]</scope>
    <source>
        <strain evidence="4 5">ATCC 15676</strain>
    </source>
</reference>
<feature type="compositionally biased region" description="Gly residues" evidence="3">
    <location>
        <begin position="161"/>
        <end position="173"/>
    </location>
</feature>
<dbReference type="EMBL" id="CP031320">
    <property type="protein sequence ID" value="AXK36367.1"/>
    <property type="molecule type" value="Genomic_DNA"/>
</dbReference>
<dbReference type="SUPFAM" id="SSF50249">
    <property type="entry name" value="Nucleic acid-binding proteins"/>
    <property type="match status" value="1"/>
</dbReference>
<evidence type="ECO:0000313" key="4">
    <source>
        <dbReference type="EMBL" id="AXK36367.1"/>
    </source>
</evidence>
<evidence type="ECO:0000313" key="5">
    <source>
        <dbReference type="Proteomes" id="UP000254425"/>
    </source>
</evidence>
<feature type="compositionally biased region" description="Low complexity" evidence="3">
    <location>
        <begin position="182"/>
        <end position="197"/>
    </location>
</feature>
<sequence>MYGVQVTVAGNAVTPIEYQTAGPGYPTARFRLAGTVREFDRARGRWTEAYTDYYTVWAQRTLAQNLASSVTIGEPLIVRGTLRVRESEGGDGRGLASVDLLATAIGHDLSYGTSAFARVSRAKPGLTADGSDAGRRAVQTRGQAQGQGQGQAPRPHTGADAGTGRGMSTGTGTGTDARGYGPRRSGAAGADARGPGRTTSRSEAGVPHEDAPVVKIPVRRIPG</sequence>
<name>A0A345XXK1_9ACTN</name>
<dbReference type="KEGG" id="sarm:DVA86_31065"/>
<dbReference type="Proteomes" id="UP000254425">
    <property type="component" value="Chromosome"/>
</dbReference>